<sequence>MKLPPRNPNKDKLVTPQLMSYTYGQSSVFQLGAGFFCYFLTLGYHGFLPHRIIGLRAQWDSGAINDLEDSYGQEWV</sequence>
<dbReference type="GO" id="GO:0036376">
    <property type="term" value="P:sodium ion export across plasma membrane"/>
    <property type="evidence" value="ECO:0007669"/>
    <property type="project" value="TreeGrafter"/>
</dbReference>
<evidence type="ECO:0000313" key="5">
    <source>
        <dbReference type="Proteomes" id="UP000708208"/>
    </source>
</evidence>
<organism evidence="4 5">
    <name type="scientific">Allacma fusca</name>
    <dbReference type="NCBI Taxonomy" id="39272"/>
    <lineage>
        <taxon>Eukaryota</taxon>
        <taxon>Metazoa</taxon>
        <taxon>Ecdysozoa</taxon>
        <taxon>Arthropoda</taxon>
        <taxon>Hexapoda</taxon>
        <taxon>Collembola</taxon>
        <taxon>Symphypleona</taxon>
        <taxon>Sminthuridae</taxon>
        <taxon>Allacma</taxon>
    </lineage>
</organism>
<protein>
    <recommendedName>
        <fullName evidence="6">Transmembrane protein</fullName>
    </recommendedName>
</protein>
<dbReference type="GO" id="GO:0030007">
    <property type="term" value="P:intracellular potassium ion homeostasis"/>
    <property type="evidence" value="ECO:0007669"/>
    <property type="project" value="TreeGrafter"/>
</dbReference>
<accession>A0A8J2PWM6</accession>
<keyword evidence="2" id="KW-1003">Cell membrane</keyword>
<dbReference type="PANTHER" id="PTHR43294">
    <property type="entry name" value="SODIUM/POTASSIUM-TRANSPORTING ATPASE SUBUNIT ALPHA"/>
    <property type="match status" value="1"/>
</dbReference>
<proteinExistence type="predicted"/>
<keyword evidence="3" id="KW-0812">Transmembrane</keyword>
<dbReference type="PANTHER" id="PTHR43294:SF13">
    <property type="entry name" value="SODIUM_POTASSIUM-TRANSPORTING ATPASE SUBUNIT ALPHA"/>
    <property type="match status" value="1"/>
</dbReference>
<dbReference type="AlphaFoldDB" id="A0A8J2PWM6"/>
<keyword evidence="3" id="KW-1133">Transmembrane helix</keyword>
<reference evidence="4" key="1">
    <citation type="submission" date="2021-06" db="EMBL/GenBank/DDBJ databases">
        <authorList>
            <person name="Hodson N. C."/>
            <person name="Mongue J. A."/>
            <person name="Jaron S. K."/>
        </authorList>
    </citation>
    <scope>NUCLEOTIDE SEQUENCE</scope>
</reference>
<keyword evidence="5" id="KW-1185">Reference proteome</keyword>
<comment type="subcellular location">
    <subcellularLocation>
        <location evidence="1">Cell membrane</location>
        <topology evidence="1">Multi-pass membrane protein</topology>
    </subcellularLocation>
</comment>
<evidence type="ECO:0000256" key="2">
    <source>
        <dbReference type="ARBA" id="ARBA00022475"/>
    </source>
</evidence>
<dbReference type="OrthoDB" id="3352408at2759"/>
<dbReference type="GO" id="GO:1902600">
    <property type="term" value="P:proton transmembrane transport"/>
    <property type="evidence" value="ECO:0007669"/>
    <property type="project" value="TreeGrafter"/>
</dbReference>
<dbReference type="GO" id="GO:0006883">
    <property type="term" value="P:intracellular sodium ion homeostasis"/>
    <property type="evidence" value="ECO:0007669"/>
    <property type="project" value="TreeGrafter"/>
</dbReference>
<dbReference type="EMBL" id="CAJVCH010533376">
    <property type="protein sequence ID" value="CAG7824580.1"/>
    <property type="molecule type" value="Genomic_DNA"/>
</dbReference>
<evidence type="ECO:0008006" key="6">
    <source>
        <dbReference type="Google" id="ProtNLM"/>
    </source>
</evidence>
<dbReference type="GO" id="GO:0005886">
    <property type="term" value="C:plasma membrane"/>
    <property type="evidence" value="ECO:0007669"/>
    <property type="project" value="UniProtKB-SubCell"/>
</dbReference>
<feature type="transmembrane region" description="Helical" evidence="3">
    <location>
        <begin position="28"/>
        <end position="48"/>
    </location>
</feature>
<evidence type="ECO:0000313" key="4">
    <source>
        <dbReference type="EMBL" id="CAG7824580.1"/>
    </source>
</evidence>
<dbReference type="Proteomes" id="UP000708208">
    <property type="component" value="Unassembled WGS sequence"/>
</dbReference>
<dbReference type="GO" id="GO:0005391">
    <property type="term" value="F:P-type sodium:potassium-exchanging transporter activity"/>
    <property type="evidence" value="ECO:0007669"/>
    <property type="project" value="TreeGrafter"/>
</dbReference>
<evidence type="ECO:0000256" key="1">
    <source>
        <dbReference type="ARBA" id="ARBA00004651"/>
    </source>
</evidence>
<keyword evidence="3" id="KW-0472">Membrane</keyword>
<comment type="caution">
    <text evidence="4">The sequence shown here is derived from an EMBL/GenBank/DDBJ whole genome shotgun (WGS) entry which is preliminary data.</text>
</comment>
<dbReference type="GO" id="GO:1990573">
    <property type="term" value="P:potassium ion import across plasma membrane"/>
    <property type="evidence" value="ECO:0007669"/>
    <property type="project" value="TreeGrafter"/>
</dbReference>
<evidence type="ECO:0000256" key="3">
    <source>
        <dbReference type="SAM" id="Phobius"/>
    </source>
</evidence>
<dbReference type="InterPro" id="IPR050510">
    <property type="entry name" value="Cation_transp_ATPase_P-type"/>
</dbReference>
<name>A0A8J2PWM6_9HEXA</name>
<gene>
    <name evidence="4" type="ORF">AFUS01_LOCUS34729</name>
</gene>